<evidence type="ECO:0000259" key="4">
    <source>
        <dbReference type="PROSITE" id="PS51485"/>
    </source>
</evidence>
<dbReference type="InterPro" id="IPR008972">
    <property type="entry name" value="Cupredoxin"/>
</dbReference>
<evidence type="ECO:0000256" key="1">
    <source>
        <dbReference type="ARBA" id="ARBA00023157"/>
    </source>
</evidence>
<evidence type="ECO:0000313" key="6">
    <source>
        <dbReference type="Proteomes" id="UP000467841"/>
    </source>
</evidence>
<accession>A0A6D2L3R4</accession>
<organism evidence="5 6">
    <name type="scientific">Microthlaspi erraticum</name>
    <dbReference type="NCBI Taxonomy" id="1685480"/>
    <lineage>
        <taxon>Eukaryota</taxon>
        <taxon>Viridiplantae</taxon>
        <taxon>Streptophyta</taxon>
        <taxon>Embryophyta</taxon>
        <taxon>Tracheophyta</taxon>
        <taxon>Spermatophyta</taxon>
        <taxon>Magnoliopsida</taxon>
        <taxon>eudicotyledons</taxon>
        <taxon>Gunneridae</taxon>
        <taxon>Pentapetalae</taxon>
        <taxon>rosids</taxon>
        <taxon>malvids</taxon>
        <taxon>Brassicales</taxon>
        <taxon>Brassicaceae</taxon>
        <taxon>Coluteocarpeae</taxon>
        <taxon>Microthlaspi</taxon>
    </lineage>
</organism>
<reference evidence="5" key="1">
    <citation type="submission" date="2020-01" db="EMBL/GenBank/DDBJ databases">
        <authorList>
            <person name="Mishra B."/>
        </authorList>
    </citation>
    <scope>NUCLEOTIDE SEQUENCE [LARGE SCALE GENOMIC DNA]</scope>
</reference>
<keyword evidence="6" id="KW-1185">Reference proteome</keyword>
<proteinExistence type="predicted"/>
<dbReference type="AlphaFoldDB" id="A0A6D2L3R4"/>
<dbReference type="OrthoDB" id="687943at2759"/>
<dbReference type="InterPro" id="IPR003245">
    <property type="entry name" value="Phytocyanin_dom"/>
</dbReference>
<sequence length="269" mass="29961">MFTFVLVITTFLLACCSATVYKVGDSGGWTAKEDVYYSWAEGKEFHVGDSLIFDYDRSVNDVTQVSGALEYQFCDPSSPKAVYNTGHDTVTLTEPGYHYFVSSNRVRCSSGQRLDILVVHDPSRPVPPPPPSKILPIGKTYKVGGSKGWSVPQESDLYSKWSEEKQFLVGDSLVFEYNEEANDVLEISGDLEFKYCDPTSPVAVHKTGHDLVTLTKPGVHYFISSKTGHCEAGLKLRVVVETTPDVLPKLPPLDRLTRWLRSVFGPHHH</sequence>
<dbReference type="PROSITE" id="PS51485">
    <property type="entry name" value="PHYTOCYANIN"/>
    <property type="match status" value="2"/>
</dbReference>
<dbReference type="GO" id="GO:0009055">
    <property type="term" value="F:electron transfer activity"/>
    <property type="evidence" value="ECO:0007669"/>
    <property type="project" value="InterPro"/>
</dbReference>
<dbReference type="GO" id="GO:0005886">
    <property type="term" value="C:plasma membrane"/>
    <property type="evidence" value="ECO:0007669"/>
    <property type="project" value="TreeGrafter"/>
</dbReference>
<dbReference type="PANTHER" id="PTHR33021">
    <property type="entry name" value="BLUE COPPER PROTEIN"/>
    <property type="match status" value="1"/>
</dbReference>
<dbReference type="Proteomes" id="UP000467841">
    <property type="component" value="Unassembled WGS sequence"/>
</dbReference>
<dbReference type="SUPFAM" id="SSF49503">
    <property type="entry name" value="Cupredoxins"/>
    <property type="match status" value="2"/>
</dbReference>
<comment type="caution">
    <text evidence="5">The sequence shown here is derived from an EMBL/GenBank/DDBJ whole genome shotgun (WGS) entry which is preliminary data.</text>
</comment>
<dbReference type="PANTHER" id="PTHR33021:SF235">
    <property type="entry name" value="COPPER ION BINDING _ ELECTRON CARRIER PROTEIN-RELATED"/>
    <property type="match status" value="1"/>
</dbReference>
<evidence type="ECO:0000313" key="5">
    <source>
        <dbReference type="EMBL" id="CAA7054171.1"/>
    </source>
</evidence>
<feature type="domain" description="Phytocyanin" evidence="4">
    <location>
        <begin position="139"/>
        <end position="242"/>
    </location>
</feature>
<protein>
    <recommendedName>
        <fullName evidence="4">Phytocyanin domain-containing protein</fullName>
    </recommendedName>
</protein>
<dbReference type="FunFam" id="2.60.40.420:FF:000034">
    <property type="entry name" value="Cupredoxin superfamily protein"/>
    <property type="match status" value="2"/>
</dbReference>
<evidence type="ECO:0000256" key="2">
    <source>
        <dbReference type="ARBA" id="ARBA00023180"/>
    </source>
</evidence>
<dbReference type="EMBL" id="CACVBM020001562">
    <property type="protein sequence ID" value="CAA7054171.1"/>
    <property type="molecule type" value="Genomic_DNA"/>
</dbReference>
<feature type="chain" id="PRO_5025605271" description="Phytocyanin domain-containing protein" evidence="3">
    <location>
        <begin position="19"/>
        <end position="269"/>
    </location>
</feature>
<evidence type="ECO:0000256" key="3">
    <source>
        <dbReference type="SAM" id="SignalP"/>
    </source>
</evidence>
<dbReference type="Gene3D" id="2.60.40.420">
    <property type="entry name" value="Cupredoxins - blue copper proteins"/>
    <property type="match status" value="2"/>
</dbReference>
<name>A0A6D2L3R4_9BRAS</name>
<feature type="domain" description="Phytocyanin" evidence="4">
    <location>
        <begin position="19"/>
        <end position="120"/>
    </location>
</feature>
<feature type="signal peptide" evidence="3">
    <location>
        <begin position="1"/>
        <end position="18"/>
    </location>
</feature>
<keyword evidence="3" id="KW-0732">Signal</keyword>
<dbReference type="InterPro" id="IPR039391">
    <property type="entry name" value="Phytocyanin-like"/>
</dbReference>
<gene>
    <name evidence="5" type="ORF">MERR_LOCUS41407</name>
</gene>
<dbReference type="Pfam" id="PF02298">
    <property type="entry name" value="Cu_bind_like"/>
    <property type="match status" value="2"/>
</dbReference>
<keyword evidence="1" id="KW-1015">Disulfide bond</keyword>
<keyword evidence="2" id="KW-0325">Glycoprotein</keyword>